<reference evidence="2 3" key="1">
    <citation type="submission" date="2017-08" db="EMBL/GenBank/DDBJ databases">
        <title>Genomes of Fischerella (Mastigocladus) sp. strains.</title>
        <authorList>
            <person name="Miller S.R."/>
        </authorList>
    </citation>
    <scope>NUCLEOTIDE SEQUENCE [LARGE SCALE GENOMIC DNA]</scope>
    <source>
        <strain evidence="2 3">CCMEE 5323</strain>
    </source>
</reference>
<dbReference type="Gene3D" id="3.30.70.260">
    <property type="match status" value="2"/>
</dbReference>
<organism evidence="2 3">
    <name type="scientific">Fischerella muscicola CCMEE 5323</name>
    <dbReference type="NCBI Taxonomy" id="2019572"/>
    <lineage>
        <taxon>Bacteria</taxon>
        <taxon>Bacillati</taxon>
        <taxon>Cyanobacteriota</taxon>
        <taxon>Cyanophyceae</taxon>
        <taxon>Nostocales</taxon>
        <taxon>Hapalosiphonaceae</taxon>
        <taxon>Fischerella</taxon>
    </lineage>
</organism>
<dbReference type="SMART" id="SM00930">
    <property type="entry name" value="NIL"/>
    <property type="match status" value="2"/>
</dbReference>
<feature type="domain" description="NIL" evidence="1">
    <location>
        <begin position="134"/>
        <end position="205"/>
    </location>
</feature>
<dbReference type="EMBL" id="NRQW01000533">
    <property type="protein sequence ID" value="PLZ85167.1"/>
    <property type="molecule type" value="Genomic_DNA"/>
</dbReference>
<proteinExistence type="predicted"/>
<feature type="domain" description="NIL" evidence="1">
    <location>
        <begin position="12"/>
        <end position="86"/>
    </location>
</feature>
<gene>
    <name evidence="2" type="ORF">CEN44_22925</name>
</gene>
<dbReference type="AlphaFoldDB" id="A0A2N6JXI3"/>
<dbReference type="Pfam" id="PF09383">
    <property type="entry name" value="NIL"/>
    <property type="match status" value="2"/>
</dbReference>
<comment type="caution">
    <text evidence="2">The sequence shown here is derived from an EMBL/GenBank/DDBJ whole genome shotgun (WGS) entry which is preliminary data.</text>
</comment>
<evidence type="ECO:0000313" key="2">
    <source>
        <dbReference type="EMBL" id="PLZ85167.1"/>
    </source>
</evidence>
<dbReference type="RefSeq" id="WP_016869085.1">
    <property type="nucleotide sequence ID" value="NZ_CAWNVR010000662.1"/>
</dbReference>
<keyword evidence="3" id="KW-1185">Reference proteome</keyword>
<sequence>MTTFKSKSAKIPPVHIRIRVPQHYQRQPVISRLISRYNLTVNIKAASLTADIDSCGWFDLELQGNPEQVINSLSYLQRMGVDLMQVSIVGSIQPSQDSQSFPISESNIKRYEHTSLVTKWENQLYPQISSNQTNRIRLQLWISKNHYHKPVISELVSRYGVTVNISGALLKPDVQNDGWFDLEIWGSQDQLFSSFSYLQSFFINA</sequence>
<dbReference type="InterPro" id="IPR018449">
    <property type="entry name" value="NIL_domain"/>
</dbReference>
<name>A0A2N6JXI3_FISMU</name>
<protein>
    <submittedName>
        <fullName evidence="2">NIL domain-containing protein</fullName>
    </submittedName>
</protein>
<accession>A0A2N6JXI3</accession>
<evidence type="ECO:0000313" key="3">
    <source>
        <dbReference type="Proteomes" id="UP000235036"/>
    </source>
</evidence>
<evidence type="ECO:0000259" key="1">
    <source>
        <dbReference type="SMART" id="SM00930"/>
    </source>
</evidence>
<dbReference type="InterPro" id="IPR045865">
    <property type="entry name" value="ACT-like_dom_sf"/>
</dbReference>
<dbReference type="SUPFAM" id="SSF55021">
    <property type="entry name" value="ACT-like"/>
    <property type="match status" value="2"/>
</dbReference>
<dbReference type="Proteomes" id="UP000235036">
    <property type="component" value="Unassembled WGS sequence"/>
</dbReference>